<dbReference type="PANTHER" id="PTHR23116:SF37">
    <property type="entry name" value="WHIRLIN"/>
    <property type="match status" value="1"/>
</dbReference>
<evidence type="ECO:0000313" key="5">
    <source>
        <dbReference type="Ensembl" id="ENSFHEP00000023848.1"/>
    </source>
</evidence>
<evidence type="ECO:0000259" key="4">
    <source>
        <dbReference type="PROSITE" id="PS50106"/>
    </source>
</evidence>
<keyword evidence="6" id="KW-1185">Reference proteome</keyword>
<keyword evidence="3" id="KW-0966">Cell projection</keyword>
<dbReference type="STRING" id="8078.ENSFHEP00000023848"/>
<dbReference type="GeneTree" id="ENSGT00950000183002"/>
<dbReference type="SUPFAM" id="SSF50156">
    <property type="entry name" value="PDZ domain-like"/>
    <property type="match status" value="1"/>
</dbReference>
<dbReference type="GO" id="GO:0007605">
    <property type="term" value="P:sensory perception of sound"/>
    <property type="evidence" value="ECO:0007669"/>
    <property type="project" value="TreeGrafter"/>
</dbReference>
<accession>A0A3Q2Q9Y3</accession>
<dbReference type="AlphaFoldDB" id="A0A3Q2Q9Y3"/>
<reference evidence="5" key="1">
    <citation type="submission" date="2025-08" db="UniProtKB">
        <authorList>
            <consortium name="Ensembl"/>
        </authorList>
    </citation>
    <scope>IDENTIFICATION</scope>
</reference>
<dbReference type="GO" id="GO:0005929">
    <property type="term" value="C:cilium"/>
    <property type="evidence" value="ECO:0007669"/>
    <property type="project" value="TreeGrafter"/>
</dbReference>
<dbReference type="Ensembl" id="ENSFHET00000009284.1">
    <property type="protein sequence ID" value="ENSFHEP00000023848.1"/>
    <property type="gene ID" value="ENSFHEG00000005100.1"/>
</dbReference>
<dbReference type="GO" id="GO:0032426">
    <property type="term" value="C:stereocilium tip"/>
    <property type="evidence" value="ECO:0007669"/>
    <property type="project" value="TreeGrafter"/>
</dbReference>
<dbReference type="PANTHER" id="PTHR23116">
    <property type="entry name" value="PDZ DOMAIN CONTAINING WHIRLIN AND HARMONIN-RELATED"/>
    <property type="match status" value="1"/>
</dbReference>
<comment type="subcellular location">
    <subcellularLocation>
        <location evidence="1">Cell projection</location>
    </subcellularLocation>
</comment>
<evidence type="ECO:0000256" key="2">
    <source>
        <dbReference type="ARBA" id="ARBA00022737"/>
    </source>
</evidence>
<dbReference type="Pfam" id="PF00595">
    <property type="entry name" value="PDZ"/>
    <property type="match status" value="1"/>
</dbReference>
<dbReference type="Gene3D" id="2.30.42.10">
    <property type="match status" value="1"/>
</dbReference>
<protein>
    <recommendedName>
        <fullName evidence="4">PDZ domain-containing protein</fullName>
    </recommendedName>
</protein>
<reference evidence="5" key="2">
    <citation type="submission" date="2025-09" db="UniProtKB">
        <authorList>
            <consortium name="Ensembl"/>
        </authorList>
    </citation>
    <scope>IDENTIFICATION</scope>
</reference>
<organism evidence="5 6">
    <name type="scientific">Fundulus heteroclitus</name>
    <name type="common">Killifish</name>
    <name type="synonym">Mummichog</name>
    <dbReference type="NCBI Taxonomy" id="8078"/>
    <lineage>
        <taxon>Eukaryota</taxon>
        <taxon>Metazoa</taxon>
        <taxon>Chordata</taxon>
        <taxon>Craniata</taxon>
        <taxon>Vertebrata</taxon>
        <taxon>Euteleostomi</taxon>
        <taxon>Actinopterygii</taxon>
        <taxon>Neopterygii</taxon>
        <taxon>Teleostei</taxon>
        <taxon>Neoteleostei</taxon>
        <taxon>Acanthomorphata</taxon>
        <taxon>Ovalentaria</taxon>
        <taxon>Atherinomorphae</taxon>
        <taxon>Cyprinodontiformes</taxon>
        <taxon>Fundulidae</taxon>
        <taxon>Fundulus</taxon>
    </lineage>
</organism>
<evidence type="ECO:0000313" key="6">
    <source>
        <dbReference type="Proteomes" id="UP000265000"/>
    </source>
</evidence>
<dbReference type="GO" id="GO:0060088">
    <property type="term" value="P:auditory receptor cell stereocilium organization"/>
    <property type="evidence" value="ECO:0007669"/>
    <property type="project" value="TreeGrafter"/>
</dbReference>
<dbReference type="GO" id="GO:0005886">
    <property type="term" value="C:plasma membrane"/>
    <property type="evidence" value="ECO:0007669"/>
    <property type="project" value="TreeGrafter"/>
</dbReference>
<evidence type="ECO:0000256" key="1">
    <source>
        <dbReference type="ARBA" id="ARBA00004316"/>
    </source>
</evidence>
<dbReference type="Proteomes" id="UP000265000">
    <property type="component" value="Unplaced"/>
</dbReference>
<proteinExistence type="predicted"/>
<name>A0A3Q2Q9Y3_FUNHE</name>
<dbReference type="GO" id="GO:0002142">
    <property type="term" value="C:stereocilia ankle link complex"/>
    <property type="evidence" value="ECO:0007669"/>
    <property type="project" value="TreeGrafter"/>
</dbReference>
<sequence>MSPMFTEGLSGGVRQVTLTRTRSHEGLGFSIRGGSEHGVGIYVSLVEPGSSAEREGLRVGDQIVAANDSVFDAVTHTEAVKLLTRSENSEAVLQSMSKHFCH</sequence>
<evidence type="ECO:0000256" key="3">
    <source>
        <dbReference type="ARBA" id="ARBA00023273"/>
    </source>
</evidence>
<dbReference type="InterPro" id="IPR036034">
    <property type="entry name" value="PDZ_sf"/>
</dbReference>
<dbReference type="PROSITE" id="PS50106">
    <property type="entry name" value="PDZ"/>
    <property type="match status" value="1"/>
</dbReference>
<dbReference type="GO" id="GO:0001917">
    <property type="term" value="C:photoreceptor inner segment"/>
    <property type="evidence" value="ECO:0007669"/>
    <property type="project" value="TreeGrafter"/>
</dbReference>
<feature type="domain" description="PDZ" evidence="4">
    <location>
        <begin position="15"/>
        <end position="98"/>
    </location>
</feature>
<dbReference type="SMART" id="SM00228">
    <property type="entry name" value="PDZ"/>
    <property type="match status" value="1"/>
</dbReference>
<dbReference type="InterPro" id="IPR051844">
    <property type="entry name" value="USH2_Complex_Protein"/>
</dbReference>
<keyword evidence="2" id="KW-0677">Repeat</keyword>
<dbReference type="InterPro" id="IPR001478">
    <property type="entry name" value="PDZ"/>
</dbReference>